<feature type="domain" description="Aminoacyl-transfer RNA synthetases class-II family profile" evidence="19">
    <location>
        <begin position="161"/>
        <end position="492"/>
    </location>
</feature>
<feature type="compositionally biased region" description="Basic and acidic residues" evidence="17">
    <location>
        <begin position="730"/>
        <end position="740"/>
    </location>
</feature>
<keyword evidence="5" id="KW-0436">Ligase</keyword>
<dbReference type="InterPro" id="IPR012340">
    <property type="entry name" value="NA-bd_OB-fold"/>
</dbReference>
<dbReference type="Proteomes" id="UP000825434">
    <property type="component" value="Chromosome 3"/>
</dbReference>
<feature type="compositionally biased region" description="Low complexity" evidence="17">
    <location>
        <begin position="783"/>
        <end position="795"/>
    </location>
</feature>
<gene>
    <name evidence="20" type="ORF">CA3LBN_002750</name>
</gene>
<dbReference type="PROSITE" id="PS50014">
    <property type="entry name" value="BROMODOMAIN_2"/>
    <property type="match status" value="1"/>
</dbReference>
<dbReference type="EC" id="6.1.1.22" evidence="4"/>
<keyword evidence="15" id="KW-1015">Disulfide bond</keyword>
<keyword evidence="11" id="KW-0811">Translocation</keyword>
<evidence type="ECO:0000256" key="4">
    <source>
        <dbReference type="ARBA" id="ARBA00012816"/>
    </source>
</evidence>
<evidence type="ECO:0000256" key="9">
    <source>
        <dbReference type="ARBA" id="ARBA00022917"/>
    </source>
</evidence>
<accession>A0ABX8I5P1</accession>
<dbReference type="Gene3D" id="2.40.50.140">
    <property type="entry name" value="Nucleic acid-binding proteins"/>
    <property type="match status" value="1"/>
</dbReference>
<dbReference type="InterPro" id="IPR036427">
    <property type="entry name" value="Bromodomain-like_sf"/>
</dbReference>
<keyword evidence="10" id="KW-0653">Protein transport</keyword>
<evidence type="ECO:0000256" key="1">
    <source>
        <dbReference type="ARBA" id="ARBA00004637"/>
    </source>
</evidence>
<dbReference type="Gene3D" id="3.30.930.10">
    <property type="entry name" value="Bira Bifunctional Protein, Domain 2"/>
    <property type="match status" value="1"/>
</dbReference>
<keyword evidence="7" id="KW-0496">Mitochondrion</keyword>
<evidence type="ECO:0000256" key="14">
    <source>
        <dbReference type="ARBA" id="ARBA00023146"/>
    </source>
</evidence>
<reference evidence="20 21" key="1">
    <citation type="submission" date="2021-06" db="EMBL/GenBank/DDBJ databases">
        <title>Candida outbreak in Lebanon.</title>
        <authorList>
            <person name="Finianos M."/>
        </authorList>
    </citation>
    <scope>NUCLEOTIDE SEQUENCE [LARGE SCALE GENOMIC DNA]</scope>
    <source>
        <strain evidence="20">CA3LBN</strain>
    </source>
</reference>
<dbReference type="SUPFAM" id="SSF50249">
    <property type="entry name" value="Nucleic acid-binding proteins"/>
    <property type="match status" value="1"/>
</dbReference>
<dbReference type="PANTHER" id="PTHR22594:SF34">
    <property type="entry name" value="ASPARAGINE--TRNA LIGASE, MITOCHONDRIAL-RELATED"/>
    <property type="match status" value="1"/>
</dbReference>
<dbReference type="Gene3D" id="1.20.920.10">
    <property type="entry name" value="Bromodomain-like"/>
    <property type="match status" value="1"/>
</dbReference>
<evidence type="ECO:0000256" key="11">
    <source>
        <dbReference type="ARBA" id="ARBA00023010"/>
    </source>
</evidence>
<evidence type="ECO:0000256" key="2">
    <source>
        <dbReference type="ARBA" id="ARBA00006720"/>
    </source>
</evidence>
<dbReference type="SUPFAM" id="SSF47370">
    <property type="entry name" value="Bromodomain"/>
    <property type="match status" value="1"/>
</dbReference>
<dbReference type="PRINTS" id="PR01042">
    <property type="entry name" value="TRNASYNTHASP"/>
</dbReference>
<dbReference type="Pfam" id="PF00152">
    <property type="entry name" value="tRNA-synt_2"/>
    <property type="match status" value="1"/>
</dbReference>
<evidence type="ECO:0000313" key="20">
    <source>
        <dbReference type="EMBL" id="QWU88442.1"/>
    </source>
</evidence>
<comment type="similarity">
    <text evidence="2">Belongs to the small Tim family.</text>
</comment>
<evidence type="ECO:0000256" key="16">
    <source>
        <dbReference type="PROSITE-ProRule" id="PRU00035"/>
    </source>
</evidence>
<keyword evidence="10" id="KW-0813">Transport</keyword>
<evidence type="ECO:0000256" key="17">
    <source>
        <dbReference type="SAM" id="MobiDB-lite"/>
    </source>
</evidence>
<dbReference type="CDD" id="cd04318">
    <property type="entry name" value="EcAsnRS_like_N"/>
    <property type="match status" value="1"/>
</dbReference>
<dbReference type="PROSITE" id="PS50862">
    <property type="entry name" value="AA_TRNA_LIGASE_II"/>
    <property type="match status" value="1"/>
</dbReference>
<keyword evidence="6" id="KW-0547">Nucleotide-binding</keyword>
<dbReference type="InterPro" id="IPR004522">
    <property type="entry name" value="Asn-tRNA-ligase"/>
</dbReference>
<evidence type="ECO:0000256" key="12">
    <source>
        <dbReference type="ARBA" id="ARBA00023117"/>
    </source>
</evidence>
<evidence type="ECO:0000259" key="19">
    <source>
        <dbReference type="PROSITE" id="PS50862"/>
    </source>
</evidence>
<dbReference type="Pfam" id="PF00439">
    <property type="entry name" value="Bromodomain"/>
    <property type="match status" value="1"/>
</dbReference>
<feature type="compositionally biased region" description="Basic and acidic residues" evidence="17">
    <location>
        <begin position="850"/>
        <end position="869"/>
    </location>
</feature>
<dbReference type="InterPro" id="IPR035427">
    <property type="entry name" value="Tim10-like_dom_sf"/>
</dbReference>
<evidence type="ECO:0000256" key="13">
    <source>
        <dbReference type="ARBA" id="ARBA00023136"/>
    </source>
</evidence>
<evidence type="ECO:0000256" key="15">
    <source>
        <dbReference type="ARBA" id="ARBA00023157"/>
    </source>
</evidence>
<dbReference type="NCBIfam" id="TIGR00457">
    <property type="entry name" value="asnS"/>
    <property type="match status" value="1"/>
</dbReference>
<evidence type="ECO:0000256" key="10">
    <source>
        <dbReference type="ARBA" id="ARBA00022927"/>
    </source>
</evidence>
<evidence type="ECO:0000259" key="18">
    <source>
        <dbReference type="PROSITE" id="PS50014"/>
    </source>
</evidence>
<dbReference type="PRINTS" id="PR00503">
    <property type="entry name" value="BROMODOMAIN"/>
</dbReference>
<keyword evidence="14" id="KW-0030">Aminoacyl-tRNA synthetase</keyword>
<feature type="region of interest" description="Disordered" evidence="17">
    <location>
        <begin position="660"/>
        <end position="879"/>
    </location>
</feature>
<organism evidence="20 21">
    <name type="scientific">Candidozyma haemuli</name>
    <dbReference type="NCBI Taxonomy" id="45357"/>
    <lineage>
        <taxon>Eukaryota</taxon>
        <taxon>Fungi</taxon>
        <taxon>Dikarya</taxon>
        <taxon>Ascomycota</taxon>
        <taxon>Saccharomycotina</taxon>
        <taxon>Pichiomycetes</taxon>
        <taxon>Metschnikowiaceae</taxon>
        <taxon>Candidozyma</taxon>
    </lineage>
</organism>
<evidence type="ECO:0000256" key="3">
    <source>
        <dbReference type="ARBA" id="ARBA00008226"/>
    </source>
</evidence>
<comment type="similarity">
    <text evidence="3">Belongs to the class-II aminoacyl-tRNA synthetase family.</text>
</comment>
<dbReference type="InterPro" id="IPR001487">
    <property type="entry name" value="Bromodomain"/>
</dbReference>
<dbReference type="Pfam" id="PF01336">
    <property type="entry name" value="tRNA_anti-codon"/>
    <property type="match status" value="1"/>
</dbReference>
<evidence type="ECO:0000256" key="7">
    <source>
        <dbReference type="ARBA" id="ARBA00022792"/>
    </source>
</evidence>
<evidence type="ECO:0000256" key="8">
    <source>
        <dbReference type="ARBA" id="ARBA00022840"/>
    </source>
</evidence>
<dbReference type="SMART" id="SM00297">
    <property type="entry name" value="BROMO"/>
    <property type="match status" value="1"/>
</dbReference>
<keyword evidence="13" id="KW-0472">Membrane</keyword>
<dbReference type="Gene3D" id="1.10.287.810">
    <property type="entry name" value="Mitochondrial import inner membrane translocase subunit tim13 like domains"/>
    <property type="match status" value="1"/>
</dbReference>
<dbReference type="InterPro" id="IPR002312">
    <property type="entry name" value="Asp/Asn-tRNA-synth_IIb"/>
</dbReference>
<keyword evidence="8" id="KW-0067">ATP-binding</keyword>
<feature type="compositionally biased region" description="Polar residues" evidence="17">
    <location>
        <begin position="741"/>
        <end position="758"/>
    </location>
</feature>
<dbReference type="EMBL" id="CP076663">
    <property type="protein sequence ID" value="QWU88442.1"/>
    <property type="molecule type" value="Genomic_DNA"/>
</dbReference>
<keyword evidence="7" id="KW-0999">Mitochondrion inner membrane</keyword>
<feature type="compositionally biased region" description="Acidic residues" evidence="17">
    <location>
        <begin position="764"/>
        <end position="782"/>
    </location>
</feature>
<dbReference type="Pfam" id="PF02953">
    <property type="entry name" value="zf-Tim10_DDP"/>
    <property type="match status" value="1"/>
</dbReference>
<dbReference type="InterPro" id="IPR006195">
    <property type="entry name" value="aa-tRNA-synth_II"/>
</dbReference>
<dbReference type="InterPro" id="IPR004364">
    <property type="entry name" value="Aa-tRNA-synt_II"/>
</dbReference>
<proteinExistence type="inferred from homology"/>
<comment type="subcellular location">
    <subcellularLocation>
        <location evidence="1">Mitochondrion inner membrane</location>
        <topology evidence="1">Peripheral membrane protein</topology>
    </subcellularLocation>
</comment>
<dbReference type="SUPFAM" id="SSF144122">
    <property type="entry name" value="Tim10-like"/>
    <property type="match status" value="1"/>
</dbReference>
<dbReference type="PANTHER" id="PTHR22594">
    <property type="entry name" value="ASPARTYL/LYSYL-TRNA SYNTHETASE"/>
    <property type="match status" value="1"/>
</dbReference>
<dbReference type="InterPro" id="IPR045864">
    <property type="entry name" value="aa-tRNA-synth_II/BPL/LPL"/>
</dbReference>
<sequence>MRLLPNSTLSRSVRFVQHKANLSSLNPTIREILNNPPDTNSVVTVNGHIKSLRTSKNVGFIDISDGSSSDTLNVVFPKPDTVLEKQHFKVGQSLSVTGKWIESRGKQKYELQFDVDESHHKLSIVGNVPDDFPIQKKTHSLQFLRSLPTLRHRTTGLASVLRFRSLVESKLIEYFDKNSFVKVSPPLITSSDCEGAGEQFKVEQLNKTAGEFFGKPAYLTVSTQLHLEILAHSLNRVWTLTPCFRAEDSNTNRHLSEFWMLEAEVSYVTHVQQLTTLVENMIRHTAQAIRDEGSGYSDLLKARFSKEEAAKVEQRWDSVLSSQQWPSITYTEAVEIINQVKCKGRSKGRLEWGDSISTENEKWLAGTHFQSPVFVTDYPSEQKPFYMPKSHESVYDADRPTVACFDLIMPEIGELVGGSMRESDHDKLLAEMKNRNMNYVDMEWYLSATLNGSVPHGGFGMGFERLIAYLGAMDNIRDLNVKEQQEFQKVVEQKQMKDFMRLYSNLVSRCFDDCVNDFTSANLTTKESSCIEKCSEKFLKHSERVGQRFQEQNTSHIKNDAVDCELTKFLSTLNKLLKDYQKTFDLDDKSEMIGSDNLRTIISETDFKHILNVHEDSVKIDATPHKFQTTLSNILVNTALSYSDTLTSEVNQLTEKYHNTDENAMEEPTEPPQTEVKQELPTSEVPAEDKMEVDESPQVEQVPESTTEAQTASEQNKEPEKPTEPVNEADTTKVEGKSIQEETNASIETNQEPASTASEKQEDKEEESAGGDDAKEPEEQEQAEAPTEAEAVTEAYEQEHVDDKVEEEESKEEEKSPEAEAEEDESEAPKVEEPPPAVATPELTQDENTAEEHEATPKRSELIKEESRKRSLSPSVASQKHKRFQNIAVNLVKTIEEHRFSSPFLTPVNAKEYEQVIYEPKDLKSILKAIRQKDVQAYETVKELERDIMLMFANCVMYNKSNTHLVEMAIQMKNDVRKTFKMFEDAESGI</sequence>
<evidence type="ECO:0000256" key="6">
    <source>
        <dbReference type="ARBA" id="ARBA00022741"/>
    </source>
</evidence>
<dbReference type="SUPFAM" id="SSF55681">
    <property type="entry name" value="Class II aaRS and biotin synthetases"/>
    <property type="match status" value="1"/>
</dbReference>
<keyword evidence="9" id="KW-0648">Protein biosynthesis</keyword>
<protein>
    <recommendedName>
        <fullName evidence="4">asparagine--tRNA ligase</fullName>
        <ecNumber evidence="4">6.1.1.22</ecNumber>
    </recommendedName>
</protein>
<dbReference type="NCBIfam" id="NF003037">
    <property type="entry name" value="PRK03932.1"/>
    <property type="match status" value="1"/>
</dbReference>
<keyword evidence="21" id="KW-1185">Reference proteome</keyword>
<evidence type="ECO:0000256" key="5">
    <source>
        <dbReference type="ARBA" id="ARBA00022598"/>
    </source>
</evidence>
<dbReference type="InterPro" id="IPR004217">
    <property type="entry name" value="Tim10-like"/>
</dbReference>
<dbReference type="InterPro" id="IPR004365">
    <property type="entry name" value="NA-bd_OB_tRNA"/>
</dbReference>
<evidence type="ECO:0000313" key="21">
    <source>
        <dbReference type="Proteomes" id="UP000825434"/>
    </source>
</evidence>
<keyword evidence="12 16" id="KW-0103">Bromodomain</keyword>
<feature type="domain" description="Bromo" evidence="18">
    <location>
        <begin position="896"/>
        <end position="966"/>
    </location>
</feature>
<feature type="compositionally biased region" description="Polar residues" evidence="17">
    <location>
        <begin position="703"/>
        <end position="714"/>
    </location>
</feature>
<name>A0ABX8I5P1_9ASCO</name>